<dbReference type="EMBL" id="KN817586">
    <property type="protein sequence ID" value="KJA18713.1"/>
    <property type="molecule type" value="Genomic_DNA"/>
</dbReference>
<feature type="region of interest" description="Disordered" evidence="1">
    <location>
        <begin position="1"/>
        <end position="143"/>
    </location>
</feature>
<evidence type="ECO:0000313" key="2">
    <source>
        <dbReference type="EMBL" id="KJA18713.1"/>
    </source>
</evidence>
<gene>
    <name evidence="2" type="ORF">HYPSUDRAFT_45051</name>
</gene>
<sequence>MSFHAHHSRHAREVRGLSKRPKNGPSPLPPAKGSKARTGAVSAPERALLIADAPKDTPTKSHDAVSERTAPLFFSRVHNHTASKGKNKAGKPPRTHAHATQARTDAEKRVARAQTTMDKRINKRKERKHAGEAMKPKEYGYLL</sequence>
<proteinExistence type="predicted"/>
<keyword evidence="3" id="KW-1185">Reference proteome</keyword>
<feature type="compositionally biased region" description="Basic residues" evidence="1">
    <location>
        <begin position="77"/>
        <end position="97"/>
    </location>
</feature>
<accession>A0A0D2M6F1</accession>
<feature type="compositionally biased region" description="Basic and acidic residues" evidence="1">
    <location>
        <begin position="129"/>
        <end position="143"/>
    </location>
</feature>
<reference evidence="3" key="1">
    <citation type="submission" date="2014-04" db="EMBL/GenBank/DDBJ databases">
        <title>Evolutionary Origins and Diversification of the Mycorrhizal Mutualists.</title>
        <authorList>
            <consortium name="DOE Joint Genome Institute"/>
            <consortium name="Mycorrhizal Genomics Consortium"/>
            <person name="Kohler A."/>
            <person name="Kuo A."/>
            <person name="Nagy L.G."/>
            <person name="Floudas D."/>
            <person name="Copeland A."/>
            <person name="Barry K.W."/>
            <person name="Cichocki N."/>
            <person name="Veneault-Fourrey C."/>
            <person name="LaButti K."/>
            <person name="Lindquist E.A."/>
            <person name="Lipzen A."/>
            <person name="Lundell T."/>
            <person name="Morin E."/>
            <person name="Murat C."/>
            <person name="Riley R."/>
            <person name="Ohm R."/>
            <person name="Sun H."/>
            <person name="Tunlid A."/>
            <person name="Henrissat B."/>
            <person name="Grigoriev I.V."/>
            <person name="Hibbett D.S."/>
            <person name="Martin F."/>
        </authorList>
    </citation>
    <scope>NUCLEOTIDE SEQUENCE [LARGE SCALE GENOMIC DNA]</scope>
    <source>
        <strain evidence="3">FD-334 SS-4</strain>
    </source>
</reference>
<name>A0A0D2M6F1_HYPSF</name>
<dbReference type="Proteomes" id="UP000054270">
    <property type="component" value="Unassembled WGS sequence"/>
</dbReference>
<feature type="compositionally biased region" description="Basic and acidic residues" evidence="1">
    <location>
        <begin position="53"/>
        <end position="66"/>
    </location>
</feature>
<organism evidence="2 3">
    <name type="scientific">Hypholoma sublateritium (strain FD-334 SS-4)</name>
    <dbReference type="NCBI Taxonomy" id="945553"/>
    <lineage>
        <taxon>Eukaryota</taxon>
        <taxon>Fungi</taxon>
        <taxon>Dikarya</taxon>
        <taxon>Basidiomycota</taxon>
        <taxon>Agaricomycotina</taxon>
        <taxon>Agaricomycetes</taxon>
        <taxon>Agaricomycetidae</taxon>
        <taxon>Agaricales</taxon>
        <taxon>Agaricineae</taxon>
        <taxon>Strophariaceae</taxon>
        <taxon>Hypholoma</taxon>
    </lineage>
</organism>
<dbReference type="AlphaFoldDB" id="A0A0D2M6F1"/>
<feature type="compositionally biased region" description="Basic residues" evidence="1">
    <location>
        <begin position="1"/>
        <end position="10"/>
    </location>
</feature>
<evidence type="ECO:0000313" key="3">
    <source>
        <dbReference type="Proteomes" id="UP000054270"/>
    </source>
</evidence>
<protein>
    <submittedName>
        <fullName evidence="2">Uncharacterized protein</fullName>
    </submittedName>
</protein>
<evidence type="ECO:0000256" key="1">
    <source>
        <dbReference type="SAM" id="MobiDB-lite"/>
    </source>
</evidence>